<dbReference type="Gene3D" id="1.25.40.290">
    <property type="entry name" value="ARM repeat domains"/>
    <property type="match status" value="1"/>
</dbReference>
<accession>A0A0R2NTI6</accession>
<dbReference type="EMBL" id="AYGX02000023">
    <property type="protein sequence ID" value="KRO28968.1"/>
    <property type="molecule type" value="Genomic_DNA"/>
</dbReference>
<sequence length="379" mass="43003">MTSWVMLYFLAMRSGKMAAILKDLYSPELIEAIGQATTQLLPSFDSGKLLKGCLTADWSALKLMERRDRLTTQLHVQLPADFALAAPIIQQVGQQFTGLAAVVFPNYVATYGLEDWQLSMALLADLTQYSSAEFAIRPFLVRYPEQTSQQMLHWAHSESAAVRRLASEGIRPRLPWGLRLTQYVDDPTPIMPILTQLIFDDSEYVQKSVANNLNDISKDHPELVIAFAQKYWRQNDRTDWVLKQGLRTLFKQGVPAVLQLQGYDIQAAKLLEPVSLTPTTQTAAMGTTSLLHYQVTAKQPVPVYLGYRVHYVRQNKTDAFKDFFVKRTTLKKGTPLTGDLKIKWRQLTTRRLYEGIHTIELLVNTQVVAQSQVDLTQIE</sequence>
<dbReference type="AlphaFoldDB" id="A0A0R2NTI6"/>
<dbReference type="Proteomes" id="UP000050920">
    <property type="component" value="Unassembled WGS sequence"/>
</dbReference>
<organism evidence="1 2">
    <name type="scientific">Lactiplantibacillus fabifermentans DSM 21115</name>
    <dbReference type="NCBI Taxonomy" id="1413187"/>
    <lineage>
        <taxon>Bacteria</taxon>
        <taxon>Bacillati</taxon>
        <taxon>Bacillota</taxon>
        <taxon>Bacilli</taxon>
        <taxon>Lactobacillales</taxon>
        <taxon>Lactobacillaceae</taxon>
        <taxon>Lactiplantibacillus</taxon>
    </lineage>
</organism>
<evidence type="ECO:0000313" key="2">
    <source>
        <dbReference type="Proteomes" id="UP000050920"/>
    </source>
</evidence>
<dbReference type="Pfam" id="PF08713">
    <property type="entry name" value="DNA_alkylation"/>
    <property type="match status" value="1"/>
</dbReference>
<dbReference type="InterPro" id="IPR014825">
    <property type="entry name" value="DNA_alkylation"/>
</dbReference>
<protein>
    <submittedName>
        <fullName evidence="1">DNA alkylation repair enzyme</fullName>
    </submittedName>
</protein>
<keyword evidence="2" id="KW-1185">Reference proteome</keyword>
<dbReference type="SUPFAM" id="SSF48371">
    <property type="entry name" value="ARM repeat"/>
    <property type="match status" value="1"/>
</dbReference>
<gene>
    <name evidence="1" type="ORF">DY78_GL001658</name>
</gene>
<reference evidence="1 2" key="1">
    <citation type="journal article" date="2015" name="Genome Announc.">
        <title>Expanding the biotechnology potential of lactobacilli through comparative genomics of 213 strains and associated genera.</title>
        <authorList>
            <person name="Sun Z."/>
            <person name="Harris H.M."/>
            <person name="McCann A."/>
            <person name="Guo C."/>
            <person name="Argimon S."/>
            <person name="Zhang W."/>
            <person name="Yang X."/>
            <person name="Jeffery I.B."/>
            <person name="Cooney J.C."/>
            <person name="Kagawa T.F."/>
            <person name="Liu W."/>
            <person name="Song Y."/>
            <person name="Salvetti E."/>
            <person name="Wrobel A."/>
            <person name="Rasinkangas P."/>
            <person name="Parkhill J."/>
            <person name="Rea M.C."/>
            <person name="O'Sullivan O."/>
            <person name="Ritari J."/>
            <person name="Douillard F.P."/>
            <person name="Paul Ross R."/>
            <person name="Yang R."/>
            <person name="Briner A.E."/>
            <person name="Felis G.E."/>
            <person name="de Vos W.M."/>
            <person name="Barrangou R."/>
            <person name="Klaenhammer T.R."/>
            <person name="Caufield P.W."/>
            <person name="Cui Y."/>
            <person name="Zhang H."/>
            <person name="O'Toole P.W."/>
        </authorList>
    </citation>
    <scope>NUCLEOTIDE SEQUENCE [LARGE SCALE GENOMIC DNA]</scope>
    <source>
        <strain evidence="1 2">DSM 21115</strain>
    </source>
</reference>
<comment type="caution">
    <text evidence="1">The sequence shown here is derived from an EMBL/GenBank/DDBJ whole genome shotgun (WGS) entry which is preliminary data.</text>
</comment>
<dbReference type="InterPro" id="IPR016024">
    <property type="entry name" value="ARM-type_fold"/>
</dbReference>
<proteinExistence type="predicted"/>
<name>A0A0R2NTI6_9LACO</name>
<evidence type="ECO:0000313" key="1">
    <source>
        <dbReference type="EMBL" id="KRO28968.1"/>
    </source>
</evidence>